<keyword evidence="3" id="KW-1185">Reference proteome</keyword>
<organism evidence="2 3">
    <name type="scientific">Actinophytocola oryzae</name>
    <dbReference type="NCBI Taxonomy" id="502181"/>
    <lineage>
        <taxon>Bacteria</taxon>
        <taxon>Bacillati</taxon>
        <taxon>Actinomycetota</taxon>
        <taxon>Actinomycetes</taxon>
        <taxon>Pseudonocardiales</taxon>
        <taxon>Pseudonocardiaceae</taxon>
    </lineage>
</organism>
<dbReference type="InterPro" id="IPR025341">
    <property type="entry name" value="DUF4247"/>
</dbReference>
<dbReference type="EMBL" id="SOCP01000004">
    <property type="protein sequence ID" value="TDV54084.1"/>
    <property type="molecule type" value="Genomic_DNA"/>
</dbReference>
<keyword evidence="1" id="KW-0812">Transmembrane</keyword>
<dbReference type="RefSeq" id="WP_166664079.1">
    <property type="nucleotide sequence ID" value="NZ_SOCP01000004.1"/>
</dbReference>
<evidence type="ECO:0000313" key="2">
    <source>
        <dbReference type="EMBL" id="TDV54084.1"/>
    </source>
</evidence>
<keyword evidence="1" id="KW-1133">Transmembrane helix</keyword>
<comment type="caution">
    <text evidence="2">The sequence shown here is derived from an EMBL/GenBank/DDBJ whole genome shotgun (WGS) entry which is preliminary data.</text>
</comment>
<gene>
    <name evidence="2" type="ORF">CLV71_104553</name>
</gene>
<proteinExistence type="predicted"/>
<reference evidence="2 3" key="1">
    <citation type="submission" date="2019-03" db="EMBL/GenBank/DDBJ databases">
        <title>Genomic Encyclopedia of Archaeal and Bacterial Type Strains, Phase II (KMG-II): from individual species to whole genera.</title>
        <authorList>
            <person name="Goeker M."/>
        </authorList>
    </citation>
    <scope>NUCLEOTIDE SEQUENCE [LARGE SCALE GENOMIC DNA]</scope>
    <source>
        <strain evidence="2 3">DSM 45499</strain>
    </source>
</reference>
<protein>
    <submittedName>
        <fullName evidence="2">Uncharacterized protein DUF4247</fullName>
    </submittedName>
</protein>
<evidence type="ECO:0000313" key="3">
    <source>
        <dbReference type="Proteomes" id="UP000294927"/>
    </source>
</evidence>
<name>A0A4R7VVY8_9PSEU</name>
<dbReference type="AlphaFoldDB" id="A0A4R7VVY8"/>
<feature type="transmembrane region" description="Helical" evidence="1">
    <location>
        <begin position="7"/>
        <end position="31"/>
    </location>
</feature>
<accession>A0A4R7VVY8</accession>
<sequence length="138" mass="14605">MSLRAKLLIAGALGGVGLIVLLFAIFGGGGIRPYLDDNFRRQSANGNSIVYTSTSKPKAVYEKIRSARPPADTQFDPSGYFLRYSDDIVAITANGSGSRIYVDDERRGYAHWLPFVGGVWGTGGSGDNFRGGGPGGGK</sequence>
<dbReference type="Proteomes" id="UP000294927">
    <property type="component" value="Unassembled WGS sequence"/>
</dbReference>
<dbReference type="Pfam" id="PF14042">
    <property type="entry name" value="DUF4247"/>
    <property type="match status" value="1"/>
</dbReference>
<keyword evidence="1" id="KW-0472">Membrane</keyword>
<evidence type="ECO:0000256" key="1">
    <source>
        <dbReference type="SAM" id="Phobius"/>
    </source>
</evidence>